<accession>A0A101FF69</accession>
<dbReference type="Gene3D" id="2.30.110.10">
    <property type="entry name" value="Electron Transport, Fmn-binding Protein, Chain A"/>
    <property type="match status" value="1"/>
</dbReference>
<dbReference type="OMA" id="MRTYLIV"/>
<dbReference type="AlphaFoldDB" id="A0A101FF69"/>
<dbReference type="SUPFAM" id="SSF50475">
    <property type="entry name" value="FMN-binding split barrel"/>
    <property type="match status" value="1"/>
</dbReference>
<dbReference type="Proteomes" id="UP000053326">
    <property type="component" value="Unassembled WGS sequence"/>
</dbReference>
<comment type="cofactor">
    <cofactor evidence="1">
        <name>FMN</name>
        <dbReference type="ChEBI" id="CHEBI:58210"/>
    </cofactor>
</comment>
<evidence type="ECO:0000256" key="1">
    <source>
        <dbReference type="ARBA" id="ARBA00001917"/>
    </source>
</evidence>
<evidence type="ECO:0000256" key="2">
    <source>
        <dbReference type="ARBA" id="ARBA00022630"/>
    </source>
</evidence>
<dbReference type="PANTHER" id="PTHR43567">
    <property type="entry name" value="FLAVOREDOXIN-RELATED-RELATED"/>
    <property type="match status" value="1"/>
</dbReference>
<organism evidence="5 6">
    <name type="scientific">Thermacetogenium phaeum</name>
    <dbReference type="NCBI Taxonomy" id="85874"/>
    <lineage>
        <taxon>Bacteria</taxon>
        <taxon>Bacillati</taxon>
        <taxon>Bacillota</taxon>
        <taxon>Clostridia</taxon>
        <taxon>Thermoanaerobacterales</taxon>
        <taxon>Thermoanaerobacteraceae</taxon>
        <taxon>Thermacetogenium</taxon>
    </lineage>
</organism>
<evidence type="ECO:0000313" key="5">
    <source>
        <dbReference type="EMBL" id="KUK35922.1"/>
    </source>
</evidence>
<dbReference type="EMBL" id="LGFO01000213">
    <property type="protein sequence ID" value="KUK35922.1"/>
    <property type="molecule type" value="Genomic_DNA"/>
</dbReference>
<comment type="caution">
    <text evidence="5">The sequence shown here is derived from an EMBL/GenBank/DDBJ whole genome shotgun (WGS) entry which is preliminary data.</text>
</comment>
<dbReference type="GO" id="GO:0010181">
    <property type="term" value="F:FMN binding"/>
    <property type="evidence" value="ECO:0007669"/>
    <property type="project" value="InterPro"/>
</dbReference>
<comment type="similarity">
    <text evidence="3">Belongs to the flavoredoxin family.</text>
</comment>
<evidence type="ECO:0000256" key="3">
    <source>
        <dbReference type="ARBA" id="ARBA00038054"/>
    </source>
</evidence>
<name>A0A101FF69_9THEO</name>
<evidence type="ECO:0000259" key="4">
    <source>
        <dbReference type="SMART" id="SM00903"/>
    </source>
</evidence>
<dbReference type="InterPro" id="IPR002563">
    <property type="entry name" value="Flavin_Rdtase-like_dom"/>
</dbReference>
<keyword evidence="2" id="KW-0285">Flavoprotein</keyword>
<dbReference type="InterPro" id="IPR012349">
    <property type="entry name" value="Split_barrel_FMN-bd"/>
</dbReference>
<sequence>MGAIRQALQTLPAPVALIGAKDGDRHNITTVAWICQESGDPPQVMVSIAPQRFIHDMIVRSREFMVTVMGEGDEEAALFCGTKSGRDVDKVKELGLPTEPAEVIGVPRIKGALANLECRLVDSLVSGDHTIFVGKVVAATFLEGRRPLVWSRGKMGLL</sequence>
<dbReference type="PANTHER" id="PTHR43567:SF1">
    <property type="entry name" value="FLAVOREDOXIN"/>
    <property type="match status" value="1"/>
</dbReference>
<dbReference type="InterPro" id="IPR052174">
    <property type="entry name" value="Flavoredoxin"/>
</dbReference>
<proteinExistence type="inferred from homology"/>
<dbReference type="SMART" id="SM00903">
    <property type="entry name" value="Flavin_Reduct"/>
    <property type="match status" value="1"/>
</dbReference>
<evidence type="ECO:0000313" key="6">
    <source>
        <dbReference type="Proteomes" id="UP000053326"/>
    </source>
</evidence>
<dbReference type="GO" id="GO:0016646">
    <property type="term" value="F:oxidoreductase activity, acting on the CH-NH group of donors, NAD or NADP as acceptor"/>
    <property type="evidence" value="ECO:0007669"/>
    <property type="project" value="UniProtKB-ARBA"/>
</dbReference>
<feature type="domain" description="Flavin reductase like" evidence="4">
    <location>
        <begin position="8"/>
        <end position="157"/>
    </location>
</feature>
<protein>
    <submittedName>
        <fullName evidence="5">FMN reductase-like protein</fullName>
    </submittedName>
</protein>
<reference evidence="6" key="1">
    <citation type="journal article" date="2015" name="MBio">
        <title>Genome-Resolved Metagenomic Analysis Reveals Roles for Candidate Phyla and Other Microbial Community Members in Biogeochemical Transformations in Oil Reservoirs.</title>
        <authorList>
            <person name="Hu P."/>
            <person name="Tom L."/>
            <person name="Singh A."/>
            <person name="Thomas B.C."/>
            <person name="Baker B.J."/>
            <person name="Piceno Y.M."/>
            <person name="Andersen G.L."/>
            <person name="Banfield J.F."/>
        </authorList>
    </citation>
    <scope>NUCLEOTIDE SEQUENCE [LARGE SCALE GENOMIC DNA]</scope>
</reference>
<gene>
    <name evidence="5" type="ORF">XD66_1372</name>
</gene>
<dbReference type="Pfam" id="PF01613">
    <property type="entry name" value="Flavin_Reduct"/>
    <property type="match status" value="1"/>
</dbReference>